<evidence type="ECO:0000256" key="1">
    <source>
        <dbReference type="ARBA" id="ARBA00011073"/>
    </source>
</evidence>
<dbReference type="CDD" id="cd07474">
    <property type="entry name" value="Peptidases_S8_subtilisin_Vpr-like"/>
    <property type="match status" value="1"/>
</dbReference>
<proteinExistence type="inferred from homology"/>
<dbReference type="SUPFAM" id="SSF52025">
    <property type="entry name" value="PA domain"/>
    <property type="match status" value="1"/>
</dbReference>
<keyword evidence="5 12" id="KW-0732">Signal</keyword>
<keyword evidence="4 9" id="KW-0645">Protease</keyword>
<keyword evidence="2" id="KW-0134">Cell wall</keyword>
<feature type="compositionally biased region" description="Gly residues" evidence="11">
    <location>
        <begin position="961"/>
        <end position="971"/>
    </location>
</feature>
<dbReference type="EMBL" id="MSZX01000008">
    <property type="protein sequence ID" value="OPA75610.1"/>
    <property type="molecule type" value="Genomic_DNA"/>
</dbReference>
<feature type="region of interest" description="Disordered" evidence="11">
    <location>
        <begin position="954"/>
        <end position="982"/>
    </location>
</feature>
<dbReference type="PRINTS" id="PR00723">
    <property type="entry name" value="SUBTILISIN"/>
</dbReference>
<evidence type="ECO:0000256" key="5">
    <source>
        <dbReference type="ARBA" id="ARBA00022729"/>
    </source>
</evidence>
<sequence length="1391" mass="147530">MNKHLLSRKLSLLMLALGLTLGTLPSIASASNSTYLQLPQDARSLADPSDETIISPQINTTSSNKVRVIVQLTGQPAAVGKYAAKQGIRSLAATATEPAVNAEQSSFLRKVTNQHIDLQVNYQYNTVLNGFEVTIPANEIPELAQIEGVKSIQENHIWYPIPIESSESEETGNYESSPLKQIGAIDAWKNGYTGAGLKVGVIDTGVDYTHPDIAPAYKGGYDSFYRDSDPYEEVPLTPEEDVEYGTGYEGTYHGTHVAGTIIGRFANKTSDIVQKGVAYGADLYAYKVLGRDIDRPDKSSGTSAQVIDGIERAVKDGMDVINLSLGSDSEKDVNSPDAVAINNAVLSGVVAVIANGNAGPGSSSMGSPATSQLAIAVGAVTSETKYFTGHLTPELVHNDGSVTSATYATYGNFNVMAWETAQEDFHSILGDDPHEVVYVGLGGDSDYIGKNAEGKIVLASRGSYAFIDKIAAAKAHGAKAIVIFNGNADPSNPTQADLSEYVNGRDGLYGGNLGDSFDFIPTVDLAGKEGRALARALIQNPETRLQFTFPSSYPDHLIPGDKLADFSSWGPNADANLSIKPDIAAPGVNILSTWPAYGKGKPETSYDKAYNRISGTSMATPHVAGLALLLKQAHPNWSPFDIRAALANTADGIVDDDGDRYDVYQQGAGRANVASALKTPALLQALEPITILDKNFNPQSVMNYNSSTSFGVVAPGTPQQIKNLQLKNTGNNDVTYTTRVDWYSKHDGIEAALDHETLTANAGRTSTLQLKLNVGTAAEEAFYEGQITLESSGLPTLHLPFVVYVGQEQPANGFGIQELYVTNSVVYPNRTTQSSTDLSFKLTADDTNLLEIDVVDLNDATIGYFTSQTTKDLTNERFEPGKYVVQNLNNKYYPYDEEGNPILNEKGEPTSAYLKDGIYKILVYAAQLNSKGQIVKDKNGQKIEYSGVISYRVDNSSSNTGGTGGPSGGGSSVIIPPTNPSTPAVTDAAKAVIEQGLKQIVVASKSTGTNAALTATIADNDLKTAIASASTSPAAIVVPVTSNKDANVTITFTADQIKQFTSLPSQSSLVIQVGGSAISIPASLLAKAPANNDIELAIHPAANQAAAFLSKVAGSTVIGTPVSFEANWVKDTIRTAVPVPSDTFIKRAFTLPGSIEANSAGVLFEENGIITPVASIFQKQKDNTTIVTVSRPGFSVYAAVNRAVKFDDIEASWAASHITALANKLIINGTNETTFSPKTHLTRAAFTSLLVRSLGLRSSKTTTSFTDVKSSDWYANDVAAAFASGLIQGKDSQTFAPNDNVTRQELTVILDRALQLTGVKLKPSTPSLHAYADNDKIAAYAKDSVSALSAAGIIRGDTSDDGSLFHPQAATTRETAAAALHQLLKKANLTD</sequence>
<evidence type="ECO:0000256" key="10">
    <source>
        <dbReference type="RuleBase" id="RU003355"/>
    </source>
</evidence>
<evidence type="ECO:0000256" key="12">
    <source>
        <dbReference type="SAM" id="SignalP"/>
    </source>
</evidence>
<feature type="active site" description="Charge relay system" evidence="8 9">
    <location>
        <position position="253"/>
    </location>
</feature>
<dbReference type="InterPro" id="IPR000209">
    <property type="entry name" value="Peptidase_S8/S53_dom"/>
</dbReference>
<evidence type="ECO:0000256" key="4">
    <source>
        <dbReference type="ARBA" id="ARBA00022670"/>
    </source>
</evidence>
<dbReference type="InterPro" id="IPR050131">
    <property type="entry name" value="Peptidase_S8_subtilisin-like"/>
</dbReference>
<feature type="domain" description="SLH" evidence="13">
    <location>
        <begin position="1261"/>
        <end position="1324"/>
    </location>
</feature>
<feature type="chain" id="PRO_5012820532" description="SLH domain-containing protein" evidence="12">
    <location>
        <begin position="31"/>
        <end position="1391"/>
    </location>
</feature>
<feature type="domain" description="SLH" evidence="13">
    <location>
        <begin position="1328"/>
        <end position="1391"/>
    </location>
</feature>
<dbReference type="InterPro" id="IPR036852">
    <property type="entry name" value="Peptidase_S8/S53_dom_sf"/>
</dbReference>
<dbReference type="PANTHER" id="PTHR43806:SF65">
    <property type="entry name" value="SERINE PROTEASE APRX"/>
    <property type="match status" value="1"/>
</dbReference>
<dbReference type="PROSITE" id="PS51892">
    <property type="entry name" value="SUBTILASE"/>
    <property type="match status" value="1"/>
</dbReference>
<dbReference type="InterPro" id="IPR023827">
    <property type="entry name" value="Peptidase_S8_Asp-AS"/>
</dbReference>
<keyword evidence="7 9" id="KW-0720">Serine protease</keyword>
<evidence type="ECO:0000256" key="7">
    <source>
        <dbReference type="ARBA" id="ARBA00022825"/>
    </source>
</evidence>
<dbReference type="InterPro" id="IPR010259">
    <property type="entry name" value="S8pro/Inhibitor_I9"/>
</dbReference>
<dbReference type="SUPFAM" id="SSF52743">
    <property type="entry name" value="Subtilisin-like"/>
    <property type="match status" value="1"/>
</dbReference>
<feature type="signal peptide" evidence="12">
    <location>
        <begin position="1"/>
        <end position="30"/>
    </location>
</feature>
<comment type="similarity">
    <text evidence="1 9 10">Belongs to the peptidase S8 family.</text>
</comment>
<keyword evidence="15" id="KW-1185">Reference proteome</keyword>
<dbReference type="PANTHER" id="PTHR43806">
    <property type="entry name" value="PEPTIDASE S8"/>
    <property type="match status" value="1"/>
</dbReference>
<evidence type="ECO:0000256" key="9">
    <source>
        <dbReference type="PROSITE-ProRule" id="PRU01240"/>
    </source>
</evidence>
<organism evidence="14 15">
    <name type="scientific">Paenibacillus selenitireducens</name>
    <dbReference type="NCBI Taxonomy" id="1324314"/>
    <lineage>
        <taxon>Bacteria</taxon>
        <taxon>Bacillati</taxon>
        <taxon>Bacillota</taxon>
        <taxon>Bacilli</taxon>
        <taxon>Bacillales</taxon>
        <taxon>Paenibacillaceae</taxon>
        <taxon>Paenibacillus</taxon>
    </lineage>
</organism>
<evidence type="ECO:0000313" key="14">
    <source>
        <dbReference type="EMBL" id="OPA75610.1"/>
    </source>
</evidence>
<dbReference type="InterPro" id="IPR023828">
    <property type="entry name" value="Peptidase_S8_Ser-AS"/>
</dbReference>
<dbReference type="Pfam" id="PF00082">
    <property type="entry name" value="Peptidase_S8"/>
    <property type="match status" value="1"/>
</dbReference>
<dbReference type="PROSITE" id="PS00138">
    <property type="entry name" value="SUBTILASE_SER"/>
    <property type="match status" value="1"/>
</dbReference>
<dbReference type="InterPro" id="IPR003137">
    <property type="entry name" value="PA_domain"/>
</dbReference>
<evidence type="ECO:0000256" key="11">
    <source>
        <dbReference type="SAM" id="MobiDB-lite"/>
    </source>
</evidence>
<dbReference type="PROSITE" id="PS00136">
    <property type="entry name" value="SUBTILASE_ASP"/>
    <property type="match status" value="1"/>
</dbReference>
<dbReference type="Pfam" id="PF02225">
    <property type="entry name" value="PA"/>
    <property type="match status" value="1"/>
</dbReference>
<evidence type="ECO:0000256" key="3">
    <source>
        <dbReference type="ARBA" id="ARBA00022525"/>
    </source>
</evidence>
<dbReference type="InterPro" id="IPR001119">
    <property type="entry name" value="SLH_dom"/>
</dbReference>
<evidence type="ECO:0000256" key="2">
    <source>
        <dbReference type="ARBA" id="ARBA00022512"/>
    </source>
</evidence>
<dbReference type="InterPro" id="IPR046450">
    <property type="entry name" value="PA_dom_sf"/>
</dbReference>
<feature type="domain" description="SLH" evidence="13">
    <location>
        <begin position="1201"/>
        <end position="1260"/>
    </location>
</feature>
<evidence type="ECO:0000256" key="8">
    <source>
        <dbReference type="PIRSR" id="PIRSR615500-1"/>
    </source>
</evidence>
<dbReference type="Pfam" id="PF00395">
    <property type="entry name" value="SLH"/>
    <property type="match status" value="3"/>
</dbReference>
<dbReference type="InterPro" id="IPR034213">
    <property type="entry name" value="S8_Vpr-like"/>
</dbReference>
<dbReference type="Proteomes" id="UP000190188">
    <property type="component" value="Unassembled WGS sequence"/>
</dbReference>
<evidence type="ECO:0000256" key="6">
    <source>
        <dbReference type="ARBA" id="ARBA00022801"/>
    </source>
</evidence>
<dbReference type="Pfam" id="PF05922">
    <property type="entry name" value="Inhibitor_I9"/>
    <property type="match status" value="1"/>
</dbReference>
<dbReference type="STRING" id="1324314.BVG16_19920"/>
<keyword evidence="3" id="KW-0964">Secreted</keyword>
<accession>A0A1T2X6V9</accession>
<reference evidence="14 15" key="1">
    <citation type="submission" date="2017-01" db="EMBL/GenBank/DDBJ databases">
        <title>Genome analysis of Paenibacillus selenitrireducens ES3-24.</title>
        <authorList>
            <person name="Xu D."/>
            <person name="Yao R."/>
            <person name="Zheng S."/>
        </authorList>
    </citation>
    <scope>NUCLEOTIDE SEQUENCE [LARGE SCALE GENOMIC DNA]</scope>
    <source>
        <strain evidence="14 15">ES3-24</strain>
    </source>
</reference>
<protein>
    <recommendedName>
        <fullName evidence="13">SLH domain-containing protein</fullName>
    </recommendedName>
</protein>
<evidence type="ECO:0000313" key="15">
    <source>
        <dbReference type="Proteomes" id="UP000190188"/>
    </source>
</evidence>
<dbReference type="PROSITE" id="PS51272">
    <property type="entry name" value="SLH"/>
    <property type="match status" value="3"/>
</dbReference>
<dbReference type="Gene3D" id="3.50.30.30">
    <property type="match status" value="1"/>
</dbReference>
<dbReference type="GO" id="GO:0004252">
    <property type="term" value="F:serine-type endopeptidase activity"/>
    <property type="evidence" value="ECO:0007669"/>
    <property type="project" value="UniProtKB-UniRule"/>
</dbReference>
<gene>
    <name evidence="14" type="ORF">BVG16_19920</name>
</gene>
<dbReference type="Gene3D" id="3.40.50.200">
    <property type="entry name" value="Peptidase S8/S53 domain"/>
    <property type="match status" value="1"/>
</dbReference>
<dbReference type="InterPro" id="IPR015500">
    <property type="entry name" value="Peptidase_S8_subtilisin-rel"/>
</dbReference>
<feature type="active site" description="Charge relay system" evidence="8 9">
    <location>
        <position position="203"/>
    </location>
</feature>
<dbReference type="GO" id="GO:0006508">
    <property type="term" value="P:proteolysis"/>
    <property type="evidence" value="ECO:0007669"/>
    <property type="project" value="UniProtKB-KW"/>
</dbReference>
<evidence type="ECO:0000259" key="13">
    <source>
        <dbReference type="PROSITE" id="PS51272"/>
    </source>
</evidence>
<comment type="caution">
    <text evidence="14">The sequence shown here is derived from an EMBL/GenBank/DDBJ whole genome shotgun (WGS) entry which is preliminary data.</text>
</comment>
<keyword evidence="6 9" id="KW-0378">Hydrolase</keyword>
<feature type="active site" description="Charge relay system" evidence="8 9">
    <location>
        <position position="617"/>
    </location>
</feature>
<name>A0A1T2X6V9_9BACL</name>
<dbReference type="RefSeq" id="WP_078500871.1">
    <property type="nucleotide sequence ID" value="NZ_MSZX01000008.1"/>
</dbReference>